<accession>A0ABZ0ING7</accession>
<dbReference type="Proteomes" id="UP001302349">
    <property type="component" value="Chromosome"/>
</dbReference>
<reference evidence="2 3" key="1">
    <citation type="journal article" date="2023" name="Microbiol. Resour. Announc.">
        <title>Complete Genome Sequence of Imperialibacter roseus strain P4T.</title>
        <authorList>
            <person name="Tizabi D.R."/>
            <person name="Bachvaroff T."/>
            <person name="Hill R.T."/>
        </authorList>
    </citation>
    <scope>NUCLEOTIDE SEQUENCE [LARGE SCALE GENOMIC DNA]</scope>
    <source>
        <strain evidence="2 3">P4T</strain>
    </source>
</reference>
<keyword evidence="3" id="KW-1185">Reference proteome</keyword>
<sequence>MKNQLAVLVIVTSLMASCGLKQENETLVAKIDSLNTELAFQRQMSAVLENVGVLLDSIDQNRNALKVNMEMGTTYDDFNTRLSELNQYVKDSEKKIDEMEKSLAKSNSSNKTYANSIARLKKQLEDKTAQIAQLEATVAEYKEKNEQLGTLVELQNTELEDKALQIEAKRQELTMLETRITELLTQSKVSQADSYFMRAQAAEEAARRTQLAPKKKKESYKEALDLYQKAFDLGREDAKPKIEEISKRLK</sequence>
<dbReference type="PROSITE" id="PS51257">
    <property type="entry name" value="PROKAR_LIPOPROTEIN"/>
    <property type="match status" value="1"/>
</dbReference>
<evidence type="ECO:0000256" key="1">
    <source>
        <dbReference type="SAM" id="Coils"/>
    </source>
</evidence>
<feature type="coiled-coil region" evidence="1">
    <location>
        <begin position="82"/>
        <end position="186"/>
    </location>
</feature>
<organism evidence="2 3">
    <name type="scientific">Imperialibacter roseus</name>
    <dbReference type="NCBI Taxonomy" id="1324217"/>
    <lineage>
        <taxon>Bacteria</taxon>
        <taxon>Pseudomonadati</taxon>
        <taxon>Bacteroidota</taxon>
        <taxon>Cytophagia</taxon>
        <taxon>Cytophagales</taxon>
        <taxon>Flammeovirgaceae</taxon>
        <taxon>Imperialibacter</taxon>
    </lineage>
</organism>
<dbReference type="EMBL" id="CP136051">
    <property type="protein sequence ID" value="WOK05714.1"/>
    <property type="molecule type" value="Genomic_DNA"/>
</dbReference>
<protein>
    <recommendedName>
        <fullName evidence="4">Lipoprotein</fullName>
    </recommendedName>
</protein>
<gene>
    <name evidence="2" type="ORF">RT717_21800</name>
</gene>
<name>A0ABZ0ING7_9BACT</name>
<evidence type="ECO:0000313" key="3">
    <source>
        <dbReference type="Proteomes" id="UP001302349"/>
    </source>
</evidence>
<evidence type="ECO:0000313" key="2">
    <source>
        <dbReference type="EMBL" id="WOK05714.1"/>
    </source>
</evidence>
<proteinExistence type="predicted"/>
<keyword evidence="1" id="KW-0175">Coiled coil</keyword>
<evidence type="ECO:0008006" key="4">
    <source>
        <dbReference type="Google" id="ProtNLM"/>
    </source>
</evidence>
<dbReference type="RefSeq" id="WP_151998155.1">
    <property type="nucleotide sequence ID" value="NZ_CP136051.1"/>
</dbReference>